<proteinExistence type="predicted"/>
<accession>A0A0G1T1S5</accession>
<organism evidence="1 2">
    <name type="scientific">Candidatus Nomurabacteria bacterium GW2011_GWB1_47_6</name>
    <dbReference type="NCBI Taxonomy" id="1618749"/>
    <lineage>
        <taxon>Bacteria</taxon>
        <taxon>Candidatus Nomuraibacteriota</taxon>
    </lineage>
</organism>
<evidence type="ECO:0000313" key="2">
    <source>
        <dbReference type="Proteomes" id="UP000034879"/>
    </source>
</evidence>
<comment type="caution">
    <text evidence="1">The sequence shown here is derived from an EMBL/GenBank/DDBJ whole genome shotgun (WGS) entry which is preliminary data.</text>
</comment>
<sequence length="86" mass="9843">MKDLYSRITADAVSVLNGMETLKPEVKRRAIALMQNADFRKEVKEGWDQDTLRGVRDPDHEVQERKWARGLAQRVLTEVSSESSAQ</sequence>
<dbReference type="Proteomes" id="UP000034879">
    <property type="component" value="Unassembled WGS sequence"/>
</dbReference>
<evidence type="ECO:0000313" key="1">
    <source>
        <dbReference type="EMBL" id="KKU75776.1"/>
    </source>
</evidence>
<name>A0A0G1T1S5_9BACT</name>
<protein>
    <submittedName>
        <fullName evidence="1">Uncharacterized protein</fullName>
    </submittedName>
</protein>
<dbReference type="AlphaFoldDB" id="A0A0G1T1S5"/>
<gene>
    <name evidence="1" type="ORF">UY01_C0004G0003</name>
</gene>
<dbReference type="EMBL" id="LCOJ01000004">
    <property type="protein sequence ID" value="KKU75776.1"/>
    <property type="molecule type" value="Genomic_DNA"/>
</dbReference>
<reference evidence="1 2" key="1">
    <citation type="journal article" date="2015" name="Nature">
        <title>rRNA introns, odd ribosomes, and small enigmatic genomes across a large radiation of phyla.</title>
        <authorList>
            <person name="Brown C.T."/>
            <person name="Hug L.A."/>
            <person name="Thomas B.C."/>
            <person name="Sharon I."/>
            <person name="Castelle C.J."/>
            <person name="Singh A."/>
            <person name="Wilkins M.J."/>
            <person name="Williams K.H."/>
            <person name="Banfield J.F."/>
        </authorList>
    </citation>
    <scope>NUCLEOTIDE SEQUENCE [LARGE SCALE GENOMIC DNA]</scope>
</reference>